<dbReference type="Pfam" id="PF00296">
    <property type="entry name" value="Bac_luciferase"/>
    <property type="match status" value="1"/>
</dbReference>
<evidence type="ECO:0000313" key="8">
    <source>
        <dbReference type="EMBL" id="CAB4834646.1"/>
    </source>
</evidence>
<evidence type="ECO:0000313" key="6">
    <source>
        <dbReference type="EMBL" id="CAB4365113.1"/>
    </source>
</evidence>
<proteinExistence type="predicted"/>
<keyword evidence="3" id="KW-0560">Oxidoreductase</keyword>
<keyword evidence="4" id="KW-0503">Monooxygenase</keyword>
<evidence type="ECO:0000256" key="3">
    <source>
        <dbReference type="ARBA" id="ARBA00023002"/>
    </source>
</evidence>
<evidence type="ECO:0000313" key="11">
    <source>
        <dbReference type="EMBL" id="CAB5015588.1"/>
    </source>
</evidence>
<gene>
    <name evidence="7" type="ORF">UFOPK2656_02727</name>
    <name evidence="8" type="ORF">UFOPK3099_02573</name>
    <name evidence="9" type="ORF">UFOPK3267_00143</name>
    <name evidence="10" type="ORF">UFOPK3651_02721</name>
    <name evidence="11" type="ORF">UFOPK3931_03055</name>
    <name evidence="6" type="ORF">UFOPK4189_02869</name>
</gene>
<keyword evidence="1" id="KW-0285">Flavoprotein</keyword>
<dbReference type="PANTHER" id="PTHR42847">
    <property type="entry name" value="ALKANESULFONATE MONOOXYGENASE"/>
    <property type="match status" value="1"/>
</dbReference>
<dbReference type="Gene3D" id="3.20.20.30">
    <property type="entry name" value="Luciferase-like domain"/>
    <property type="match status" value="1"/>
</dbReference>
<evidence type="ECO:0000259" key="5">
    <source>
        <dbReference type="Pfam" id="PF00296"/>
    </source>
</evidence>
<evidence type="ECO:0000313" key="10">
    <source>
        <dbReference type="EMBL" id="CAB4949086.1"/>
    </source>
</evidence>
<sequence length="304" mass="33543">MKFGVQHGIGDSRWTPAILTPTEVKRFAQTAERVGYDAIAFTDHPAPSNRWVDSGGEGVADLFTSLAFCAAVTERVRLMSFVLMPNYRNPFLMAHAVATLDHLSAGRVTLGLGTGYLKSEYFALGTDPALKRADFEEALEVARQVWAGQDVTYEGRQFSARGVRSVPASLQTPHPPLYLHGNTDWGLKYAVQHCQGWMGMVIGPERTNTLKTKPIPDLESMARRIDDVRAECDRVGRDIATLEIVVNGNWGLMDIRKNPSAEQMRDEIGQLDAMGVTWQCFNICGDDPDASIDTLEWVADAVIA</sequence>
<dbReference type="InterPro" id="IPR011251">
    <property type="entry name" value="Luciferase-like_dom"/>
</dbReference>
<dbReference type="GO" id="GO:0046306">
    <property type="term" value="P:alkanesulfonate catabolic process"/>
    <property type="evidence" value="ECO:0007669"/>
    <property type="project" value="TreeGrafter"/>
</dbReference>
<evidence type="ECO:0000256" key="4">
    <source>
        <dbReference type="ARBA" id="ARBA00023033"/>
    </source>
</evidence>
<evidence type="ECO:0000313" key="7">
    <source>
        <dbReference type="EMBL" id="CAB4738579.1"/>
    </source>
</evidence>
<dbReference type="SUPFAM" id="SSF51679">
    <property type="entry name" value="Bacterial luciferase-like"/>
    <property type="match status" value="1"/>
</dbReference>
<evidence type="ECO:0000256" key="1">
    <source>
        <dbReference type="ARBA" id="ARBA00022630"/>
    </source>
</evidence>
<dbReference type="GO" id="GO:0008726">
    <property type="term" value="F:alkanesulfonate monooxygenase activity"/>
    <property type="evidence" value="ECO:0007669"/>
    <property type="project" value="TreeGrafter"/>
</dbReference>
<dbReference type="EMBL" id="CAFAAV010000267">
    <property type="protein sequence ID" value="CAB4834646.1"/>
    <property type="molecule type" value="Genomic_DNA"/>
</dbReference>
<dbReference type="PANTHER" id="PTHR42847:SF4">
    <property type="entry name" value="ALKANESULFONATE MONOOXYGENASE-RELATED"/>
    <property type="match status" value="1"/>
</dbReference>
<name>A0A6J7QD77_9ZZZZ</name>
<dbReference type="NCBIfam" id="TIGR03619">
    <property type="entry name" value="F420_Rv2161c"/>
    <property type="match status" value="1"/>
</dbReference>
<reference evidence="11" key="1">
    <citation type="submission" date="2020-05" db="EMBL/GenBank/DDBJ databases">
        <authorList>
            <person name="Chiriac C."/>
            <person name="Salcher M."/>
            <person name="Ghai R."/>
            <person name="Kavagutti S V."/>
        </authorList>
    </citation>
    <scope>NUCLEOTIDE SEQUENCE</scope>
</reference>
<protein>
    <submittedName>
        <fullName evidence="11">Unannotated protein</fullName>
    </submittedName>
</protein>
<keyword evidence="2" id="KW-0288">FMN</keyword>
<dbReference type="EMBL" id="CAESGF010000024">
    <property type="protein sequence ID" value="CAB4365113.1"/>
    <property type="molecule type" value="Genomic_DNA"/>
</dbReference>
<dbReference type="InterPro" id="IPR019921">
    <property type="entry name" value="Lucif-like_OxRdtase_Rv2161c"/>
</dbReference>
<dbReference type="InterPro" id="IPR036661">
    <property type="entry name" value="Luciferase-like_sf"/>
</dbReference>
<evidence type="ECO:0000256" key="2">
    <source>
        <dbReference type="ARBA" id="ARBA00022643"/>
    </source>
</evidence>
<accession>A0A6J7QD77</accession>
<dbReference type="AlphaFoldDB" id="A0A6J7QD77"/>
<dbReference type="EMBL" id="CAFBMT010000020">
    <property type="protein sequence ID" value="CAB4949086.1"/>
    <property type="molecule type" value="Genomic_DNA"/>
</dbReference>
<dbReference type="InterPro" id="IPR050172">
    <property type="entry name" value="SsuD_RutA_monooxygenase"/>
</dbReference>
<organism evidence="11">
    <name type="scientific">freshwater metagenome</name>
    <dbReference type="NCBI Taxonomy" id="449393"/>
    <lineage>
        <taxon>unclassified sequences</taxon>
        <taxon>metagenomes</taxon>
        <taxon>ecological metagenomes</taxon>
    </lineage>
</organism>
<dbReference type="EMBL" id="CAFBIY010000004">
    <property type="protein sequence ID" value="CAB4846210.1"/>
    <property type="molecule type" value="Genomic_DNA"/>
</dbReference>
<dbReference type="EMBL" id="CAFBOL010000131">
    <property type="protein sequence ID" value="CAB5015588.1"/>
    <property type="molecule type" value="Genomic_DNA"/>
</dbReference>
<feature type="domain" description="Luciferase-like" evidence="5">
    <location>
        <begin position="1"/>
        <end position="247"/>
    </location>
</feature>
<dbReference type="EMBL" id="CAEZYF010000022">
    <property type="protein sequence ID" value="CAB4738579.1"/>
    <property type="molecule type" value="Genomic_DNA"/>
</dbReference>
<evidence type="ECO:0000313" key="9">
    <source>
        <dbReference type="EMBL" id="CAB4846210.1"/>
    </source>
</evidence>